<organism evidence="4 5">
    <name type="scientific">Clostridium lapidicellarium</name>
    <dbReference type="NCBI Taxonomy" id="3240931"/>
    <lineage>
        <taxon>Bacteria</taxon>
        <taxon>Bacillati</taxon>
        <taxon>Bacillota</taxon>
        <taxon>Clostridia</taxon>
        <taxon>Eubacteriales</taxon>
        <taxon>Clostridiaceae</taxon>
        <taxon>Clostridium</taxon>
    </lineage>
</organism>
<dbReference type="Pfam" id="PF04389">
    <property type="entry name" value="Peptidase_M28"/>
    <property type="match status" value="1"/>
</dbReference>
<evidence type="ECO:0000259" key="3">
    <source>
        <dbReference type="Pfam" id="PF04389"/>
    </source>
</evidence>
<dbReference type="EMBL" id="JBGFFE010000002">
    <property type="protein sequence ID" value="MEY8762602.1"/>
    <property type="molecule type" value="Genomic_DNA"/>
</dbReference>
<evidence type="ECO:0000256" key="1">
    <source>
        <dbReference type="SAM" id="Phobius"/>
    </source>
</evidence>
<keyword evidence="1" id="KW-0472">Membrane</keyword>
<feature type="transmembrane region" description="Helical" evidence="1">
    <location>
        <begin position="418"/>
        <end position="437"/>
    </location>
</feature>
<keyword evidence="5" id="KW-1185">Reference proteome</keyword>
<dbReference type="RefSeq" id="WP_294181222.1">
    <property type="nucleotide sequence ID" value="NZ_JBGFFE010000002.1"/>
</dbReference>
<dbReference type="InterPro" id="IPR007484">
    <property type="entry name" value="Peptidase_M28"/>
</dbReference>
<keyword evidence="1" id="KW-1133">Transmembrane helix</keyword>
<proteinExistence type="predicted"/>
<feature type="domain" description="Peptidase M28" evidence="3">
    <location>
        <begin position="214"/>
        <end position="405"/>
    </location>
</feature>
<dbReference type="Gene3D" id="3.40.630.10">
    <property type="entry name" value="Zn peptidases"/>
    <property type="match status" value="1"/>
</dbReference>
<dbReference type="PANTHER" id="PTHR12147:SF26">
    <property type="entry name" value="PEPTIDASE M28 DOMAIN-CONTAINING PROTEIN"/>
    <property type="match status" value="1"/>
</dbReference>
<accession>A0ABV4DV99</accession>
<evidence type="ECO:0000313" key="5">
    <source>
        <dbReference type="Proteomes" id="UP001565220"/>
    </source>
</evidence>
<dbReference type="SUPFAM" id="SSF53187">
    <property type="entry name" value="Zn-dependent exopeptidases"/>
    <property type="match status" value="1"/>
</dbReference>
<dbReference type="Proteomes" id="UP001565220">
    <property type="component" value="Unassembled WGS sequence"/>
</dbReference>
<dbReference type="InterPro" id="IPR045175">
    <property type="entry name" value="M28_fam"/>
</dbReference>
<comment type="caution">
    <text evidence="4">The sequence shown here is derived from an EMBL/GenBank/DDBJ whole genome shotgun (WGS) entry which is preliminary data.</text>
</comment>
<keyword evidence="2" id="KW-0732">Signal</keyword>
<keyword evidence="1" id="KW-0812">Transmembrane</keyword>
<feature type="chain" id="PRO_5046711543" evidence="2">
    <location>
        <begin position="24"/>
        <end position="460"/>
    </location>
</feature>
<gene>
    <name evidence="4" type="ORF">AB8S09_02910</name>
</gene>
<feature type="signal peptide" evidence="2">
    <location>
        <begin position="1"/>
        <end position="23"/>
    </location>
</feature>
<name>A0ABV4DV99_9CLOT</name>
<evidence type="ECO:0000313" key="4">
    <source>
        <dbReference type="EMBL" id="MEY8762602.1"/>
    </source>
</evidence>
<sequence>MKNFILHLSIAFLCVVCSLSFQYCCFITPLDPAEVKHNISYLSSDLFKGRLPGTLENYQVVNIIKNYFKKQHLKPYNGNYLESFKVLYPKRIEGSPYLKVLDKNSFTIKQYKYGIDYKEDMLNFRGNKISFKKSNILLEKGNSFQIHKDNKYFIFYNPEDDDLNFRSSFMANSGQSMFIMIKKQTAHEIKKYIDMGYEISCFIPFENNQTSIYNIIGYIKGKDSNLPPLVLCAHFDHLGTDLSGKIYSGALDNASGTSFLLGLVKYINSLGKPDRNIIIASFNAEEFGCLGSKAFLQKYSEELKGGKVMNFDMIGSNKKIPLTIMGSKCDTKNTGFIREIANLCLRNKVEFKYVFENSSDHEYFRAYAIDAVTLSDEDMSKIHRPEDKPSYIGSQSIERCFKVTSDEIVKYAFQNNFFVLYCGRLFLLSAVGIILILKYTEKRSRMTSSKSGKNHYSSSS</sequence>
<protein>
    <submittedName>
        <fullName evidence="4">M28 family metallopeptidase</fullName>
    </submittedName>
</protein>
<reference evidence="4 5" key="1">
    <citation type="submission" date="2024-08" db="EMBL/GenBank/DDBJ databases">
        <title>Clostridium lapicellarii sp. nov., and Clostridium renhuaiense sp. nov., two species isolated from the mud in a fermentation cellar used for producing sauce-flavour Chinese liquors.</title>
        <authorList>
            <person name="Yang F."/>
            <person name="Wang H."/>
            <person name="Chen L.Q."/>
            <person name="Zhou N."/>
            <person name="Lu J.J."/>
            <person name="Pu X.X."/>
            <person name="Wan B."/>
            <person name="Wang L."/>
            <person name="Liu S.J."/>
        </authorList>
    </citation>
    <scope>NUCLEOTIDE SEQUENCE [LARGE SCALE GENOMIC DNA]</scope>
    <source>
        <strain evidence="4 5">MT-113</strain>
    </source>
</reference>
<dbReference type="PANTHER" id="PTHR12147">
    <property type="entry name" value="METALLOPEPTIDASE M28 FAMILY MEMBER"/>
    <property type="match status" value="1"/>
</dbReference>
<evidence type="ECO:0000256" key="2">
    <source>
        <dbReference type="SAM" id="SignalP"/>
    </source>
</evidence>